<dbReference type="Proteomes" id="UP000308600">
    <property type="component" value="Unassembled WGS sequence"/>
</dbReference>
<sequence length="179" mass="19810">MRPRRNPALQRRAVPTTSTSTRVGLTCIAYILQQHAADFPPTSPLHLNHSQELQKLDQSPCTRPASEHSHGIKLDTDTSLHRHRRHPQVNLATPTILVLKILTAVVVVCRRAPPTSHKFKFSPQVQVLSANLSCHDTSRLHSCRRLDHCRVVAIPVPFGDLPSQDTLGTKIGCYGSTAT</sequence>
<evidence type="ECO:0000313" key="2">
    <source>
        <dbReference type="Proteomes" id="UP000308600"/>
    </source>
</evidence>
<dbReference type="EMBL" id="ML208588">
    <property type="protein sequence ID" value="TFK62342.1"/>
    <property type="molecule type" value="Genomic_DNA"/>
</dbReference>
<proteinExistence type="predicted"/>
<accession>A0ACD3A9F0</accession>
<keyword evidence="2" id="KW-1185">Reference proteome</keyword>
<reference evidence="1 2" key="1">
    <citation type="journal article" date="2019" name="Nat. Ecol. Evol.">
        <title>Megaphylogeny resolves global patterns of mushroom evolution.</title>
        <authorList>
            <person name="Varga T."/>
            <person name="Krizsan K."/>
            <person name="Foldi C."/>
            <person name="Dima B."/>
            <person name="Sanchez-Garcia M."/>
            <person name="Sanchez-Ramirez S."/>
            <person name="Szollosi G.J."/>
            <person name="Szarkandi J.G."/>
            <person name="Papp V."/>
            <person name="Albert L."/>
            <person name="Andreopoulos W."/>
            <person name="Angelini C."/>
            <person name="Antonin V."/>
            <person name="Barry K.W."/>
            <person name="Bougher N.L."/>
            <person name="Buchanan P."/>
            <person name="Buyck B."/>
            <person name="Bense V."/>
            <person name="Catcheside P."/>
            <person name="Chovatia M."/>
            <person name="Cooper J."/>
            <person name="Damon W."/>
            <person name="Desjardin D."/>
            <person name="Finy P."/>
            <person name="Geml J."/>
            <person name="Haridas S."/>
            <person name="Hughes K."/>
            <person name="Justo A."/>
            <person name="Karasinski D."/>
            <person name="Kautmanova I."/>
            <person name="Kiss B."/>
            <person name="Kocsube S."/>
            <person name="Kotiranta H."/>
            <person name="LaButti K.M."/>
            <person name="Lechner B.E."/>
            <person name="Liimatainen K."/>
            <person name="Lipzen A."/>
            <person name="Lukacs Z."/>
            <person name="Mihaltcheva S."/>
            <person name="Morgado L.N."/>
            <person name="Niskanen T."/>
            <person name="Noordeloos M.E."/>
            <person name="Ohm R.A."/>
            <person name="Ortiz-Santana B."/>
            <person name="Ovrebo C."/>
            <person name="Racz N."/>
            <person name="Riley R."/>
            <person name="Savchenko A."/>
            <person name="Shiryaev A."/>
            <person name="Soop K."/>
            <person name="Spirin V."/>
            <person name="Szebenyi C."/>
            <person name="Tomsovsky M."/>
            <person name="Tulloss R.E."/>
            <person name="Uehling J."/>
            <person name="Grigoriev I.V."/>
            <person name="Vagvolgyi C."/>
            <person name="Papp T."/>
            <person name="Martin F.M."/>
            <person name="Miettinen O."/>
            <person name="Hibbett D.S."/>
            <person name="Nagy L.G."/>
        </authorList>
    </citation>
    <scope>NUCLEOTIDE SEQUENCE [LARGE SCALE GENOMIC DNA]</scope>
    <source>
        <strain evidence="1 2">NL-1719</strain>
    </source>
</reference>
<organism evidence="1 2">
    <name type="scientific">Pluteus cervinus</name>
    <dbReference type="NCBI Taxonomy" id="181527"/>
    <lineage>
        <taxon>Eukaryota</taxon>
        <taxon>Fungi</taxon>
        <taxon>Dikarya</taxon>
        <taxon>Basidiomycota</taxon>
        <taxon>Agaricomycotina</taxon>
        <taxon>Agaricomycetes</taxon>
        <taxon>Agaricomycetidae</taxon>
        <taxon>Agaricales</taxon>
        <taxon>Pluteineae</taxon>
        <taxon>Pluteaceae</taxon>
        <taxon>Pluteus</taxon>
    </lineage>
</organism>
<name>A0ACD3A9F0_9AGAR</name>
<evidence type="ECO:0000313" key="1">
    <source>
        <dbReference type="EMBL" id="TFK62342.1"/>
    </source>
</evidence>
<gene>
    <name evidence="1" type="ORF">BDN72DRAFT_395379</name>
</gene>
<protein>
    <submittedName>
        <fullName evidence="1">Uncharacterized protein</fullName>
    </submittedName>
</protein>